<organism evidence="7 8">
    <name type="scientific">Cupriavidus pampae</name>
    <dbReference type="NCBI Taxonomy" id="659251"/>
    <lineage>
        <taxon>Bacteria</taxon>
        <taxon>Pseudomonadati</taxon>
        <taxon>Pseudomonadota</taxon>
        <taxon>Betaproteobacteria</taxon>
        <taxon>Burkholderiales</taxon>
        <taxon>Burkholderiaceae</taxon>
        <taxon>Cupriavidus</taxon>
    </lineage>
</organism>
<comment type="cofactor">
    <cofactor evidence="1">
        <name>FAD</name>
        <dbReference type="ChEBI" id="CHEBI:57692"/>
    </cofactor>
</comment>
<dbReference type="InterPro" id="IPR016166">
    <property type="entry name" value="FAD-bd_PCMH"/>
</dbReference>
<dbReference type="SUPFAM" id="SSF56176">
    <property type="entry name" value="FAD-binding/transporter-associated domain-like"/>
    <property type="match status" value="1"/>
</dbReference>
<proteinExistence type="inferred from homology"/>
<dbReference type="PANTHER" id="PTHR42973">
    <property type="entry name" value="BINDING OXIDOREDUCTASE, PUTATIVE (AFU_ORTHOLOGUE AFUA_1G17690)-RELATED"/>
    <property type="match status" value="1"/>
</dbReference>
<evidence type="ECO:0000256" key="5">
    <source>
        <dbReference type="ARBA" id="ARBA00023002"/>
    </source>
</evidence>
<keyword evidence="5 7" id="KW-0560">Oxidoreductase</keyword>
<keyword evidence="3" id="KW-0285">Flavoprotein</keyword>
<evidence type="ECO:0000256" key="3">
    <source>
        <dbReference type="ARBA" id="ARBA00022630"/>
    </source>
</evidence>
<dbReference type="InterPro" id="IPR016169">
    <property type="entry name" value="FAD-bd_PCMH_sub2"/>
</dbReference>
<dbReference type="Pfam" id="PF01565">
    <property type="entry name" value="FAD_binding_4"/>
    <property type="match status" value="1"/>
</dbReference>
<dbReference type="Gene3D" id="3.30.465.10">
    <property type="match status" value="1"/>
</dbReference>
<gene>
    <name evidence="7" type="ORF">LMG32289_03154</name>
</gene>
<keyword evidence="8" id="KW-1185">Reference proteome</keyword>
<protein>
    <submittedName>
        <fullName evidence="7">6-hydroxy-D-nicotine oxidase</fullName>
        <ecNumber evidence="7">1.5.3.6</ecNumber>
    </submittedName>
</protein>
<sequence>MATIASGHLDALRQAVHGRVLLPSDDGYDVARTVWNATVDRRPAVIVQCSGTTDVVHAVNFARDQGLVLAVRGGGHNIAGSAICQDGLVIDMSMLRAVSIEEPSRVAWVCAGATLADFDHEAQGSGMATPLGINSTTGVAGLTLGGGFGWLTRKYGMTVDNLLGAKVVTADGQRHWTSATDEPDLFWALRGGGGNFGVVTLFQFQLHDVGPQVHAGLIVFPAAQARAVLQQYRVFTETMPEDLNVWAVLRKAPPLPFLPASAHGTDVVVLAAFHLGEPAQVEADIAPMRAFGQAIGEHIGPVPYTAWQQAFDPLLGPGARNYWKSHNFSRLDDAAIDAMIDYALRLPSPLADIFLGHVGGVANRVSPTATAYHHRDARFVMNVHSRWERPDEDANCIAWARDFFRATQPYASGGVYVNFLTEDEAGRTSDAYGANYQRLAELKRRYDPHNLFRTNQNITPGA</sequence>
<dbReference type="InterPro" id="IPR016167">
    <property type="entry name" value="FAD-bd_PCMH_sub1"/>
</dbReference>
<dbReference type="Proteomes" id="UP000706525">
    <property type="component" value="Unassembled WGS sequence"/>
</dbReference>
<dbReference type="PANTHER" id="PTHR42973:SF39">
    <property type="entry name" value="FAD-BINDING PCMH-TYPE DOMAIN-CONTAINING PROTEIN"/>
    <property type="match status" value="1"/>
</dbReference>
<reference evidence="7 8" key="1">
    <citation type="submission" date="2021-08" db="EMBL/GenBank/DDBJ databases">
        <authorList>
            <person name="Peeters C."/>
        </authorList>
    </citation>
    <scope>NUCLEOTIDE SEQUENCE [LARGE SCALE GENOMIC DNA]</scope>
    <source>
        <strain evidence="7 8">LMG 32289</strain>
    </source>
</reference>
<evidence type="ECO:0000256" key="1">
    <source>
        <dbReference type="ARBA" id="ARBA00001974"/>
    </source>
</evidence>
<comment type="similarity">
    <text evidence="2">Belongs to the oxygen-dependent FAD-linked oxidoreductase family.</text>
</comment>
<accession>A0ABM8X4I1</accession>
<evidence type="ECO:0000256" key="2">
    <source>
        <dbReference type="ARBA" id="ARBA00005466"/>
    </source>
</evidence>
<dbReference type="InterPro" id="IPR036318">
    <property type="entry name" value="FAD-bd_PCMH-like_sf"/>
</dbReference>
<evidence type="ECO:0000256" key="4">
    <source>
        <dbReference type="ARBA" id="ARBA00022827"/>
    </source>
</evidence>
<comment type="caution">
    <text evidence="7">The sequence shown here is derived from an EMBL/GenBank/DDBJ whole genome shotgun (WGS) entry which is preliminary data.</text>
</comment>
<feature type="domain" description="FAD-binding PCMH-type" evidence="6">
    <location>
        <begin position="39"/>
        <end position="209"/>
    </location>
</feature>
<dbReference type="InterPro" id="IPR006094">
    <property type="entry name" value="Oxid_FAD_bind_N"/>
</dbReference>
<dbReference type="Gene3D" id="3.30.43.10">
    <property type="entry name" value="Uridine Diphospho-n-acetylenolpyruvylglucosamine Reductase, domain 2"/>
    <property type="match status" value="1"/>
</dbReference>
<dbReference type="EMBL" id="CAJZAG010000006">
    <property type="protein sequence ID" value="CAG9174822.1"/>
    <property type="molecule type" value="Genomic_DNA"/>
</dbReference>
<dbReference type="PROSITE" id="PS00862">
    <property type="entry name" value="OX2_COVAL_FAD"/>
    <property type="match status" value="1"/>
</dbReference>
<dbReference type="EC" id="1.5.3.6" evidence="7"/>
<dbReference type="InterPro" id="IPR012951">
    <property type="entry name" value="BBE"/>
</dbReference>
<evidence type="ECO:0000313" key="7">
    <source>
        <dbReference type="EMBL" id="CAG9174822.1"/>
    </source>
</evidence>
<dbReference type="InterPro" id="IPR050416">
    <property type="entry name" value="FAD-linked_Oxidoreductase"/>
</dbReference>
<evidence type="ECO:0000259" key="6">
    <source>
        <dbReference type="PROSITE" id="PS51387"/>
    </source>
</evidence>
<evidence type="ECO:0000313" key="8">
    <source>
        <dbReference type="Proteomes" id="UP000706525"/>
    </source>
</evidence>
<dbReference type="InterPro" id="IPR006093">
    <property type="entry name" value="Oxy_OxRdtase_FAD_BS"/>
</dbReference>
<keyword evidence="4" id="KW-0274">FAD</keyword>
<dbReference type="PROSITE" id="PS51387">
    <property type="entry name" value="FAD_PCMH"/>
    <property type="match status" value="1"/>
</dbReference>
<dbReference type="RefSeq" id="WP_223989825.1">
    <property type="nucleotide sequence ID" value="NZ_CAJZAG010000006.1"/>
</dbReference>
<dbReference type="Pfam" id="PF08031">
    <property type="entry name" value="BBE"/>
    <property type="match status" value="1"/>
</dbReference>
<dbReference type="GO" id="GO:0018530">
    <property type="term" value="F:(R)-6-hydroxynicotine oxidase activity"/>
    <property type="evidence" value="ECO:0007669"/>
    <property type="project" value="UniProtKB-EC"/>
</dbReference>
<dbReference type="Gene3D" id="3.40.462.20">
    <property type="match status" value="1"/>
</dbReference>
<name>A0ABM8X4I1_9BURK</name>